<dbReference type="EMBL" id="CCYA01000247">
    <property type="protein sequence ID" value="CEH14654.1"/>
    <property type="molecule type" value="Genomic_DNA"/>
</dbReference>
<evidence type="ECO:0000256" key="7">
    <source>
        <dbReference type="ARBA" id="ARBA00023146"/>
    </source>
</evidence>
<evidence type="ECO:0000256" key="3">
    <source>
        <dbReference type="ARBA" id="ARBA00022598"/>
    </source>
</evidence>
<dbReference type="PANTHER" id="PTHR45794">
    <property type="entry name" value="LEUCYL-TRNA SYNTHETASE"/>
    <property type="match status" value="1"/>
</dbReference>
<evidence type="ECO:0000256" key="9">
    <source>
        <dbReference type="ARBA" id="ARBA00047469"/>
    </source>
</evidence>
<dbReference type="InterPro" id="IPR004493">
    <property type="entry name" value="Leu-tRNA-synth_Ia_arc/euk"/>
</dbReference>
<dbReference type="GO" id="GO:0002161">
    <property type="term" value="F:aminoacyl-tRNA deacylase activity"/>
    <property type="evidence" value="ECO:0007669"/>
    <property type="project" value="InterPro"/>
</dbReference>
<dbReference type="InterPro" id="IPR009008">
    <property type="entry name" value="Val/Leu/Ile-tRNA-synth_edit"/>
</dbReference>
<name>A0A0P1BEU2_9BASI</name>
<keyword evidence="4" id="KW-0547">Nucleotide-binding</keyword>
<dbReference type="GO" id="GO:0004823">
    <property type="term" value="F:leucine-tRNA ligase activity"/>
    <property type="evidence" value="ECO:0007669"/>
    <property type="project" value="UniProtKB-EC"/>
</dbReference>
<evidence type="ECO:0000256" key="2">
    <source>
        <dbReference type="ARBA" id="ARBA00013164"/>
    </source>
</evidence>
<dbReference type="GO" id="GO:0006429">
    <property type="term" value="P:leucyl-tRNA aminoacylation"/>
    <property type="evidence" value="ECO:0007669"/>
    <property type="project" value="InterPro"/>
</dbReference>
<accession>A0A0P1BEU2</accession>
<comment type="catalytic activity">
    <reaction evidence="9">
        <text>tRNA(Leu) + L-leucine + ATP = L-leucyl-tRNA(Leu) + AMP + diphosphate</text>
        <dbReference type="Rhea" id="RHEA:11688"/>
        <dbReference type="Rhea" id="RHEA-COMP:9613"/>
        <dbReference type="Rhea" id="RHEA-COMP:9622"/>
        <dbReference type="ChEBI" id="CHEBI:30616"/>
        <dbReference type="ChEBI" id="CHEBI:33019"/>
        <dbReference type="ChEBI" id="CHEBI:57427"/>
        <dbReference type="ChEBI" id="CHEBI:78442"/>
        <dbReference type="ChEBI" id="CHEBI:78494"/>
        <dbReference type="ChEBI" id="CHEBI:456215"/>
        <dbReference type="EC" id="6.1.1.4"/>
    </reaction>
</comment>
<dbReference type="Pfam" id="PF00133">
    <property type="entry name" value="tRNA-synt_1"/>
    <property type="match status" value="2"/>
</dbReference>
<dbReference type="FunFam" id="3.90.740.10:FF:000001">
    <property type="entry name" value="Leucine--tRNA ligase, cytoplasmic"/>
    <property type="match status" value="1"/>
</dbReference>
<keyword evidence="5" id="KW-0067">ATP-binding</keyword>
<feature type="domain" description="Methionyl/Valyl/Leucyl/Isoleucyl-tRNA synthetase anticodon-binding" evidence="12">
    <location>
        <begin position="835"/>
        <end position="954"/>
    </location>
</feature>
<evidence type="ECO:0000259" key="12">
    <source>
        <dbReference type="Pfam" id="PF08264"/>
    </source>
</evidence>
<organism evidence="14 15">
    <name type="scientific">Ceraceosorus bombacis</name>
    <dbReference type="NCBI Taxonomy" id="401625"/>
    <lineage>
        <taxon>Eukaryota</taxon>
        <taxon>Fungi</taxon>
        <taxon>Dikarya</taxon>
        <taxon>Basidiomycota</taxon>
        <taxon>Ustilaginomycotina</taxon>
        <taxon>Exobasidiomycetes</taxon>
        <taxon>Ceraceosorales</taxon>
        <taxon>Ceraceosoraceae</taxon>
        <taxon>Ceraceosorus</taxon>
    </lineage>
</organism>
<keyword evidence="15" id="KW-1185">Reference proteome</keyword>
<dbReference type="Pfam" id="PF08264">
    <property type="entry name" value="Anticodon_1"/>
    <property type="match status" value="1"/>
</dbReference>
<comment type="similarity">
    <text evidence="1">Belongs to the class-I aminoacyl-tRNA synthetase family.</text>
</comment>
<evidence type="ECO:0000259" key="13">
    <source>
        <dbReference type="Pfam" id="PF24810"/>
    </source>
</evidence>
<dbReference type="Gene3D" id="3.40.50.620">
    <property type="entry name" value="HUPs"/>
    <property type="match status" value="1"/>
</dbReference>
<evidence type="ECO:0000256" key="10">
    <source>
        <dbReference type="SAM" id="MobiDB-lite"/>
    </source>
</evidence>
<dbReference type="Gene3D" id="1.10.730.10">
    <property type="entry name" value="Isoleucyl-tRNA Synthetase, Domain 1"/>
    <property type="match status" value="1"/>
</dbReference>
<feature type="compositionally biased region" description="Basic and acidic residues" evidence="10">
    <location>
        <begin position="9"/>
        <end position="18"/>
    </location>
</feature>
<feature type="region of interest" description="Disordered" evidence="10">
    <location>
        <begin position="1"/>
        <end position="40"/>
    </location>
</feature>
<dbReference type="PANTHER" id="PTHR45794:SF1">
    <property type="entry name" value="LEUCINE--TRNA LIGASE, CYTOPLASMIC"/>
    <property type="match status" value="1"/>
</dbReference>
<evidence type="ECO:0000256" key="1">
    <source>
        <dbReference type="ARBA" id="ARBA00005594"/>
    </source>
</evidence>
<dbReference type="Gene3D" id="3.90.740.10">
    <property type="entry name" value="Valyl/Leucyl/Isoleucyl-tRNA synthetase, editing domain"/>
    <property type="match status" value="1"/>
</dbReference>
<evidence type="ECO:0000256" key="8">
    <source>
        <dbReference type="ARBA" id="ARBA00030520"/>
    </source>
</evidence>
<dbReference type="GO" id="GO:0005524">
    <property type="term" value="F:ATP binding"/>
    <property type="evidence" value="ECO:0007669"/>
    <property type="project" value="UniProtKB-KW"/>
</dbReference>
<reference evidence="14 15" key="1">
    <citation type="submission" date="2014-09" db="EMBL/GenBank/DDBJ databases">
        <authorList>
            <person name="Magalhaes I.L.F."/>
            <person name="Oliveira U."/>
            <person name="Santos F.R."/>
            <person name="Vidigal T.H.D.A."/>
            <person name="Brescovit A.D."/>
            <person name="Santos A.J."/>
        </authorList>
    </citation>
    <scope>NUCLEOTIDE SEQUENCE [LARGE SCALE GENOMIC DNA]</scope>
</reference>
<evidence type="ECO:0000259" key="11">
    <source>
        <dbReference type="Pfam" id="PF00133"/>
    </source>
</evidence>
<dbReference type="InterPro" id="IPR002300">
    <property type="entry name" value="aa-tRNA-synth_Ia"/>
</dbReference>
<dbReference type="Pfam" id="PF24810">
    <property type="entry name" value="RBD_LARS1"/>
    <property type="match status" value="1"/>
</dbReference>
<sequence length="1111" mass="124281">MPTQISDAPHAEPGHPAESRPGGPIQLENTSKRDHLQSLEKQYQSEWGTAKYFEVDSPMVSEKDESLETMSPEEIRKKYPKTLFTFPFAYANGSLHLGHAFSLSKIEFATGYERMKGKRALFPWAFHCTGMPIRACADKLQREIELFGPDFSGFDPEAENEAAAVEATAAAAGGGEAANVGKATKGKVAAKSTGLKYQFQIMEATGVPREEIHKFADAQYWLHYYPPISKADCTAIGARIDWRRAFLTTDINPYFDSFVRWQINKLRAMDKIKFGERYTIYSPKDGQPCMDHDRAEGEALGPQEYTGLKMEVVQWSANAAPELDAKLQGKNVYFVAATLRPETMYGQTNCFVGPSIDYGLFAINDKDVYLCTERAARNMAFQGVTSERGEVKKVASIAGSKLVGTRIKAPFGHYPEVYILPMDSVLPTKGTGVVTSVPSDSPDDYANLMELRKKAEYYKVDPQWVSYDPFPVITTPTYGDLTAETLCKQLKIQSPKDAKQLAEAKELAYKEGFYSGKMVTGQYKGEAVQDAKPKVRQDMIDAGLAFAYAEPEGKVVSRSADECVVALCDQWYIDYGEDKWKMQAEKLVAQMQTFNDETRNGFEGVLGWLHQWACARSYGLGSKLPWDEQFLVESLSDSTIYMAYYTVSHFLQDGVVDGSKVGPLGIQAKDLTDDVWDYILSDTAYPQDSAISEEILTKLRREFRYFYPMDLRSSGKDLIPNHLTFCVYVHAALFPEEHWPQAMRINGHLMLNGKKMSKSTGNVLTLRQAVDKFGADATRISLADAGDGIEDANFEEKTANANILRIHTLLDWCDAQMSHRSKLRSGSKDSFWDAAFENDMNLLVEQAAAAYEESLYREALKFGWYELLTARDMYREATADIGMHVELIEQWIRVQALIMTPIAPHFAEHLWKKTLGNEKQSVQLQRWPALSKPIDKGLSDAAAYVRATTKTIRDGEATILKRKSKGKDSSGFDPKKPKAVKMFVATEFPNWQDACVQAIKSHLDEKTGAVDDKGVRQALAEAGIVKDKRVMPFVMNFKRRLAEFGPSVAFNRALPFDELATLQSAAAYLKRTLGLQELHIALVKDAQGDDAKIAEHALPAEPAFDIYNVEA</sequence>
<evidence type="ECO:0000313" key="14">
    <source>
        <dbReference type="EMBL" id="CEH14654.1"/>
    </source>
</evidence>
<dbReference type="CDD" id="cd07959">
    <property type="entry name" value="Anticodon_Ia_Leu_AEc"/>
    <property type="match status" value="1"/>
</dbReference>
<dbReference type="SUPFAM" id="SSF47323">
    <property type="entry name" value="Anticodon-binding domain of a subclass of class I aminoacyl-tRNA synthetases"/>
    <property type="match status" value="1"/>
</dbReference>
<protein>
    <recommendedName>
        <fullName evidence="2">leucine--tRNA ligase</fullName>
        <ecNumber evidence="2">6.1.1.4</ecNumber>
    </recommendedName>
    <alternativeName>
        <fullName evidence="8">Leucyl-tRNA synthetase</fullName>
    </alternativeName>
</protein>
<dbReference type="STRING" id="401625.A0A0P1BEU2"/>
<evidence type="ECO:0000313" key="15">
    <source>
        <dbReference type="Proteomes" id="UP000054845"/>
    </source>
</evidence>
<dbReference type="SUPFAM" id="SSF52374">
    <property type="entry name" value="Nucleotidylyl transferase"/>
    <property type="match status" value="1"/>
</dbReference>
<dbReference type="InterPro" id="IPR013155">
    <property type="entry name" value="M/V/L/I-tRNA-synth_anticd-bd"/>
</dbReference>
<feature type="domain" description="Leucine--tRNA ligase RagD-binding" evidence="13">
    <location>
        <begin position="984"/>
        <end position="1048"/>
    </location>
</feature>
<dbReference type="InterPro" id="IPR055416">
    <property type="entry name" value="RBD_LARS1"/>
</dbReference>
<feature type="domain" description="Aminoacyl-tRNA synthetase class Ia" evidence="11">
    <location>
        <begin position="218"/>
        <end position="794"/>
    </location>
</feature>
<keyword evidence="7 14" id="KW-0030">Aminoacyl-tRNA synthetase</keyword>
<evidence type="ECO:0000256" key="4">
    <source>
        <dbReference type="ARBA" id="ARBA00022741"/>
    </source>
</evidence>
<dbReference type="InterPro" id="IPR014729">
    <property type="entry name" value="Rossmann-like_a/b/a_fold"/>
</dbReference>
<dbReference type="EC" id="6.1.1.4" evidence="2"/>
<keyword evidence="3" id="KW-0436">Ligase</keyword>
<dbReference type="AlphaFoldDB" id="A0A0P1BEU2"/>
<dbReference type="SUPFAM" id="SSF50677">
    <property type="entry name" value="ValRS/IleRS/LeuRS editing domain"/>
    <property type="match status" value="1"/>
</dbReference>
<proteinExistence type="inferred from homology"/>
<feature type="domain" description="Aminoacyl-tRNA synthetase class Ia" evidence="11">
    <location>
        <begin position="74"/>
        <end position="139"/>
    </location>
</feature>
<dbReference type="Proteomes" id="UP000054845">
    <property type="component" value="Unassembled WGS sequence"/>
</dbReference>
<dbReference type="OrthoDB" id="10249672at2759"/>
<evidence type="ECO:0000256" key="5">
    <source>
        <dbReference type="ARBA" id="ARBA00022840"/>
    </source>
</evidence>
<keyword evidence="6" id="KW-0648">Protein biosynthesis</keyword>
<evidence type="ECO:0000256" key="6">
    <source>
        <dbReference type="ARBA" id="ARBA00022917"/>
    </source>
</evidence>
<dbReference type="NCBIfam" id="TIGR00395">
    <property type="entry name" value="leuS_arch"/>
    <property type="match status" value="1"/>
</dbReference>
<dbReference type="InterPro" id="IPR009080">
    <property type="entry name" value="tRNAsynth_Ia_anticodon-bd"/>
</dbReference>